<protein>
    <submittedName>
        <fullName evidence="2">Uncharacterized protein</fullName>
    </submittedName>
</protein>
<keyword evidence="3" id="KW-1185">Reference proteome</keyword>
<dbReference type="Proteomes" id="UP001066276">
    <property type="component" value="Chromosome 12"/>
</dbReference>
<feature type="compositionally biased region" description="Basic and acidic residues" evidence="1">
    <location>
        <begin position="103"/>
        <end position="113"/>
    </location>
</feature>
<organism evidence="2 3">
    <name type="scientific">Pleurodeles waltl</name>
    <name type="common">Iberian ribbed newt</name>
    <dbReference type="NCBI Taxonomy" id="8319"/>
    <lineage>
        <taxon>Eukaryota</taxon>
        <taxon>Metazoa</taxon>
        <taxon>Chordata</taxon>
        <taxon>Craniata</taxon>
        <taxon>Vertebrata</taxon>
        <taxon>Euteleostomi</taxon>
        <taxon>Amphibia</taxon>
        <taxon>Batrachia</taxon>
        <taxon>Caudata</taxon>
        <taxon>Salamandroidea</taxon>
        <taxon>Salamandridae</taxon>
        <taxon>Pleurodelinae</taxon>
        <taxon>Pleurodeles</taxon>
    </lineage>
</organism>
<evidence type="ECO:0000313" key="2">
    <source>
        <dbReference type="EMBL" id="KAJ1081667.1"/>
    </source>
</evidence>
<sequence length="124" mass="14180">MGVPEARKECPMGTEQSWVSPGGTLLTPALEEEKKMLQDAGEYAQQETKRRNGEVLERQGGDKEREDGVLWERTQEEIRRTEKKEDGQRKEGQKRKGSPETPDLLREDPKDWTYRNTPPLPGGT</sequence>
<name>A0AAV7KSI9_PLEWA</name>
<accession>A0AAV7KSI9</accession>
<feature type="region of interest" description="Disordered" evidence="1">
    <location>
        <begin position="1"/>
        <end position="24"/>
    </location>
</feature>
<dbReference type="EMBL" id="JANPWB010000016">
    <property type="protein sequence ID" value="KAJ1081667.1"/>
    <property type="molecule type" value="Genomic_DNA"/>
</dbReference>
<evidence type="ECO:0000256" key="1">
    <source>
        <dbReference type="SAM" id="MobiDB-lite"/>
    </source>
</evidence>
<comment type="caution">
    <text evidence="2">The sequence shown here is derived from an EMBL/GenBank/DDBJ whole genome shotgun (WGS) entry which is preliminary data.</text>
</comment>
<dbReference type="AlphaFoldDB" id="A0AAV7KSI9"/>
<feature type="region of interest" description="Disordered" evidence="1">
    <location>
        <begin position="39"/>
        <end position="124"/>
    </location>
</feature>
<feature type="compositionally biased region" description="Basic and acidic residues" evidence="1">
    <location>
        <begin position="47"/>
        <end position="91"/>
    </location>
</feature>
<feature type="compositionally biased region" description="Basic and acidic residues" evidence="1">
    <location>
        <begin position="1"/>
        <end position="10"/>
    </location>
</feature>
<gene>
    <name evidence="2" type="ORF">NDU88_001845</name>
</gene>
<reference evidence="2" key="1">
    <citation type="journal article" date="2022" name="bioRxiv">
        <title>Sequencing and chromosome-scale assembly of the giantPleurodeles waltlgenome.</title>
        <authorList>
            <person name="Brown T."/>
            <person name="Elewa A."/>
            <person name="Iarovenko S."/>
            <person name="Subramanian E."/>
            <person name="Araus A.J."/>
            <person name="Petzold A."/>
            <person name="Susuki M."/>
            <person name="Suzuki K.-i.T."/>
            <person name="Hayashi T."/>
            <person name="Toyoda A."/>
            <person name="Oliveira C."/>
            <person name="Osipova E."/>
            <person name="Leigh N.D."/>
            <person name="Simon A."/>
            <person name="Yun M.H."/>
        </authorList>
    </citation>
    <scope>NUCLEOTIDE SEQUENCE</scope>
    <source>
        <strain evidence="2">20211129_DDA</strain>
        <tissue evidence="2">Liver</tissue>
    </source>
</reference>
<evidence type="ECO:0000313" key="3">
    <source>
        <dbReference type="Proteomes" id="UP001066276"/>
    </source>
</evidence>
<proteinExistence type="predicted"/>